<keyword evidence="4 16" id="KW-0808">Transferase</keyword>
<evidence type="ECO:0000313" key="23">
    <source>
        <dbReference type="Proteomes" id="UP000583929"/>
    </source>
</evidence>
<dbReference type="GO" id="GO:0005886">
    <property type="term" value="C:plasma membrane"/>
    <property type="evidence" value="ECO:0007669"/>
    <property type="project" value="UniProtKB-SubCell"/>
</dbReference>
<dbReference type="EMBL" id="JAATIQ010000001">
    <property type="protein sequence ID" value="KAF4404582.1"/>
    <property type="molecule type" value="Genomic_DNA"/>
</dbReference>
<keyword evidence="9 16" id="KW-0067">ATP-binding</keyword>
<evidence type="ECO:0000256" key="17">
    <source>
        <dbReference type="SAM" id="Phobius"/>
    </source>
</evidence>
<dbReference type="EC" id="2.7.11.1" evidence="16"/>
<gene>
    <name evidence="22" type="ORF">G4B88_005968</name>
</gene>
<dbReference type="GO" id="GO:0005524">
    <property type="term" value="F:ATP binding"/>
    <property type="evidence" value="ECO:0007669"/>
    <property type="project" value="UniProtKB-KW"/>
</dbReference>
<dbReference type="PIRSF" id="PIRSF000641">
    <property type="entry name" value="SRK"/>
    <property type="match status" value="1"/>
</dbReference>
<comment type="caution">
    <text evidence="22">The sequence shown here is derived from an EMBL/GenBank/DDBJ whole genome shotgun (WGS) entry which is preliminary data.</text>
</comment>
<evidence type="ECO:0000256" key="18">
    <source>
        <dbReference type="SAM" id="SignalP"/>
    </source>
</evidence>
<evidence type="ECO:0000256" key="4">
    <source>
        <dbReference type="ARBA" id="ARBA00022679"/>
    </source>
</evidence>
<dbReference type="Pfam" id="PF08276">
    <property type="entry name" value="PAN_2"/>
    <property type="match status" value="1"/>
</dbReference>
<dbReference type="PROSITE" id="PS00108">
    <property type="entry name" value="PROTEIN_KINASE_ST"/>
    <property type="match status" value="1"/>
</dbReference>
<evidence type="ECO:0000256" key="13">
    <source>
        <dbReference type="ARBA" id="ARBA00023180"/>
    </source>
</evidence>
<dbReference type="Gene3D" id="2.90.10.10">
    <property type="entry name" value="Bulb-type lectin domain"/>
    <property type="match status" value="1"/>
</dbReference>
<dbReference type="InterPro" id="IPR000719">
    <property type="entry name" value="Prot_kinase_dom"/>
</dbReference>
<dbReference type="InterPro" id="IPR036426">
    <property type="entry name" value="Bulb-type_lectin_dom_sf"/>
</dbReference>
<dbReference type="Gene3D" id="1.10.510.10">
    <property type="entry name" value="Transferase(Phosphotransferase) domain 1"/>
    <property type="match status" value="1"/>
</dbReference>
<accession>A0A7J6IAF5</accession>
<comment type="catalytic activity">
    <reaction evidence="14 16">
        <text>L-threonyl-[protein] + ATP = O-phospho-L-threonyl-[protein] + ADP + H(+)</text>
        <dbReference type="Rhea" id="RHEA:46608"/>
        <dbReference type="Rhea" id="RHEA-COMP:11060"/>
        <dbReference type="Rhea" id="RHEA-COMP:11605"/>
        <dbReference type="ChEBI" id="CHEBI:15378"/>
        <dbReference type="ChEBI" id="CHEBI:30013"/>
        <dbReference type="ChEBI" id="CHEBI:30616"/>
        <dbReference type="ChEBI" id="CHEBI:61977"/>
        <dbReference type="ChEBI" id="CHEBI:456216"/>
        <dbReference type="EC" id="2.7.11.1"/>
    </reaction>
</comment>
<dbReference type="FunFam" id="3.30.200.20:FF:000195">
    <property type="entry name" value="G-type lectin S-receptor-like serine/threonine-protein kinase"/>
    <property type="match status" value="1"/>
</dbReference>
<keyword evidence="10 17" id="KW-1133">Transmembrane helix</keyword>
<evidence type="ECO:0000256" key="3">
    <source>
        <dbReference type="ARBA" id="ARBA00022527"/>
    </source>
</evidence>
<evidence type="ECO:0000256" key="14">
    <source>
        <dbReference type="ARBA" id="ARBA00047899"/>
    </source>
</evidence>
<evidence type="ECO:0000313" key="22">
    <source>
        <dbReference type="EMBL" id="KAF4404582.1"/>
    </source>
</evidence>
<dbReference type="CDD" id="cd14066">
    <property type="entry name" value="STKc_IRAK"/>
    <property type="match status" value="1"/>
</dbReference>
<evidence type="ECO:0000259" key="20">
    <source>
        <dbReference type="PROSITE" id="PS50927"/>
    </source>
</evidence>
<dbReference type="SUPFAM" id="SSF51110">
    <property type="entry name" value="alpha-D-mannose-specific plant lectins"/>
    <property type="match status" value="1"/>
</dbReference>
<keyword evidence="2" id="KW-1003">Cell membrane</keyword>
<reference evidence="22 23" key="1">
    <citation type="journal article" date="2020" name="bioRxiv">
        <title>Sequence and annotation of 42 cannabis genomes reveals extensive copy number variation in cannabinoid synthesis and pathogen resistance genes.</title>
        <authorList>
            <person name="Mckernan K.J."/>
            <person name="Helbert Y."/>
            <person name="Kane L.T."/>
            <person name="Ebling H."/>
            <person name="Zhang L."/>
            <person name="Liu B."/>
            <person name="Eaton Z."/>
            <person name="Mclaughlin S."/>
            <person name="Kingan S."/>
            <person name="Baybayan P."/>
            <person name="Concepcion G."/>
            <person name="Jordan M."/>
            <person name="Riva A."/>
            <person name="Barbazuk W."/>
            <person name="Harkins T."/>
        </authorList>
    </citation>
    <scope>NUCLEOTIDE SEQUENCE [LARGE SCALE GENOMIC DNA]</scope>
    <source>
        <strain evidence="23">cv. Jamaican Lion 4</strain>
        <tissue evidence="22">Leaf</tissue>
    </source>
</reference>
<comment type="catalytic activity">
    <reaction evidence="15 16">
        <text>L-seryl-[protein] + ATP = O-phospho-L-seryl-[protein] + ADP + H(+)</text>
        <dbReference type="Rhea" id="RHEA:17989"/>
        <dbReference type="Rhea" id="RHEA-COMP:9863"/>
        <dbReference type="Rhea" id="RHEA-COMP:11604"/>
        <dbReference type="ChEBI" id="CHEBI:15378"/>
        <dbReference type="ChEBI" id="CHEBI:29999"/>
        <dbReference type="ChEBI" id="CHEBI:30616"/>
        <dbReference type="ChEBI" id="CHEBI:83421"/>
        <dbReference type="ChEBI" id="CHEBI:456216"/>
        <dbReference type="EC" id="2.7.11.1"/>
    </reaction>
</comment>
<keyword evidence="12" id="KW-1015">Disulfide bond</keyword>
<dbReference type="PANTHER" id="PTHR27002">
    <property type="entry name" value="RECEPTOR-LIKE SERINE/THREONINE-PROTEIN KINASE SD1-8"/>
    <property type="match status" value="1"/>
</dbReference>
<keyword evidence="13" id="KW-0325">Glycoprotein</keyword>
<name>A0A7J6IAF5_CANSA</name>
<dbReference type="Gene3D" id="3.30.200.20">
    <property type="entry name" value="Phosphorylase Kinase, domain 1"/>
    <property type="match status" value="1"/>
</dbReference>
<feature type="transmembrane region" description="Helical" evidence="17">
    <location>
        <begin position="447"/>
        <end position="467"/>
    </location>
</feature>
<organism evidence="22 23">
    <name type="scientific">Cannabis sativa</name>
    <name type="common">Hemp</name>
    <name type="synonym">Marijuana</name>
    <dbReference type="NCBI Taxonomy" id="3483"/>
    <lineage>
        <taxon>Eukaryota</taxon>
        <taxon>Viridiplantae</taxon>
        <taxon>Streptophyta</taxon>
        <taxon>Embryophyta</taxon>
        <taxon>Tracheophyta</taxon>
        <taxon>Spermatophyta</taxon>
        <taxon>Magnoliopsida</taxon>
        <taxon>eudicotyledons</taxon>
        <taxon>Gunneridae</taxon>
        <taxon>Pentapetalae</taxon>
        <taxon>rosids</taxon>
        <taxon>fabids</taxon>
        <taxon>Rosales</taxon>
        <taxon>Cannabaceae</taxon>
        <taxon>Cannabis</taxon>
    </lineage>
</organism>
<dbReference type="InterPro" id="IPR011009">
    <property type="entry name" value="Kinase-like_dom_sf"/>
</dbReference>
<evidence type="ECO:0000256" key="16">
    <source>
        <dbReference type="PIRNR" id="PIRNR000641"/>
    </source>
</evidence>
<evidence type="ECO:0000259" key="21">
    <source>
        <dbReference type="PROSITE" id="PS50948"/>
    </source>
</evidence>
<sequence>MDFCKTYLSFTIILTILPFSSCRSLINTITPNQALQDGDLLISTRNIFALGFFSPRNSLNRYVGIWYHQIPEQTIVWIANRDDPLNDTSGVLAIDSRGGLTLFGNKNRSSSFWSTNVSISVPNNSMAKLLDVGNLVLLRNNTAQSLLWQSFDHPTDTMLPFMKLGSNRVTGLNNIFTSWKSMDDPGTGNYSLWLDPSGYPQIFLSQGRTPRWRGGSWNGYRWSGVPQMTQTFIFNDTFVNNESEVSYQSDLRNDSILARQVVDESGIVYLSMWRNGQWLRFLSAPTETCDTYGFCGPNGICDPVNMDGFECACLPGFDPKSHKNWLLRDGSDGCVRKLQLNGTCENGEGFVKFEGVKIPDTSKARVNLSLSLKLCEEECLRNCTCTAYSSATVSGDMIGCLTWHGDLMDARTYSNSGQDFYVRVDSITLAKYLKKSKSISITKIGKLGIGLSSFAMLVLFLIFIYCWQKRRSKVQEQRKKYVFTNPNIYFDDISGKDEFDENANSELPLFDLNTIATATNNFSISNKLGEGGFGPVYKGMLYDGKEIAVKRLSKNSGQGIAEFKNEVLVIAKLQHRNLVRILGCCVEGVEKMLIYEYLPNKSLDVFIFDNEKRKLLDWRKRFDIISGVARGLMYLHHDSRLRIIHRDLKTSNVLLDANLNPKISDFGMARIFGGDEIEVNTNRVVGTYGYMSPEYAMEGRFSIKSDVYSFGVMILEIITGKKNTSYYHNNLHSNLVAHVWDLWKEGRALEMMDSSIDEAFGGSALRCITVGFLCVQEYAIDRPIMSEVVLMLSNEANLPNPKQPAFILKRNSSLNTGLSTSDGLNSINDVTCTVVEAR</sequence>
<dbReference type="Pfam" id="PF01453">
    <property type="entry name" value="B_lectin"/>
    <property type="match status" value="1"/>
</dbReference>
<dbReference type="InterPro" id="IPR003609">
    <property type="entry name" value="Pan_app"/>
</dbReference>
<evidence type="ECO:0000256" key="10">
    <source>
        <dbReference type="ARBA" id="ARBA00022989"/>
    </source>
</evidence>
<keyword evidence="11 17" id="KW-0472">Membrane</keyword>
<evidence type="ECO:0000256" key="11">
    <source>
        <dbReference type="ARBA" id="ARBA00023136"/>
    </source>
</evidence>
<feature type="chain" id="PRO_5029464199" description="Receptor-like serine/threonine-protein kinase" evidence="18">
    <location>
        <begin position="23"/>
        <end position="838"/>
    </location>
</feature>
<dbReference type="PANTHER" id="PTHR27002:SF1095">
    <property type="entry name" value="G-TYPE LECTIN S-RECEPTOR-LIKE SERINE_THREONINE-PROTEIN KINASE RKS1"/>
    <property type="match status" value="1"/>
</dbReference>
<dbReference type="InterPro" id="IPR000858">
    <property type="entry name" value="S_locus_glycoprot_dom"/>
</dbReference>
<keyword evidence="6 18" id="KW-0732">Signal</keyword>
<evidence type="ECO:0000256" key="7">
    <source>
        <dbReference type="ARBA" id="ARBA00022741"/>
    </source>
</evidence>
<feature type="domain" description="Bulb-type lectin" evidence="20">
    <location>
        <begin position="26"/>
        <end position="150"/>
    </location>
</feature>
<dbReference type="Proteomes" id="UP000583929">
    <property type="component" value="Unassembled WGS sequence"/>
</dbReference>
<dbReference type="GO" id="GO:0004674">
    <property type="term" value="F:protein serine/threonine kinase activity"/>
    <property type="evidence" value="ECO:0007669"/>
    <property type="project" value="UniProtKB-KW"/>
</dbReference>
<comment type="similarity">
    <text evidence="16">Belongs to the protein kinase superfamily. Ser/Thr protein kinase family.</text>
</comment>
<feature type="signal peptide" evidence="18">
    <location>
        <begin position="1"/>
        <end position="22"/>
    </location>
</feature>
<dbReference type="InterPro" id="IPR001245">
    <property type="entry name" value="Ser-Thr/Tyr_kinase_cat_dom"/>
</dbReference>
<evidence type="ECO:0000256" key="12">
    <source>
        <dbReference type="ARBA" id="ARBA00023157"/>
    </source>
</evidence>
<dbReference type="PROSITE" id="PS50011">
    <property type="entry name" value="PROTEIN_KINASE_DOM"/>
    <property type="match status" value="1"/>
</dbReference>
<dbReference type="Pfam" id="PF00954">
    <property type="entry name" value="S_locus_glycop"/>
    <property type="match status" value="1"/>
</dbReference>
<dbReference type="InterPro" id="IPR008271">
    <property type="entry name" value="Ser/Thr_kinase_AS"/>
</dbReference>
<dbReference type="InterPro" id="IPR001480">
    <property type="entry name" value="Bulb-type_lectin_dom"/>
</dbReference>
<evidence type="ECO:0000256" key="1">
    <source>
        <dbReference type="ARBA" id="ARBA00004251"/>
    </source>
</evidence>
<protein>
    <recommendedName>
        <fullName evidence="16">Receptor-like serine/threonine-protein kinase</fullName>
        <ecNumber evidence="16">2.7.11.1</ecNumber>
    </recommendedName>
</protein>
<keyword evidence="7 16" id="KW-0547">Nucleotide-binding</keyword>
<dbReference type="Pfam" id="PF07714">
    <property type="entry name" value="PK_Tyr_Ser-Thr"/>
    <property type="match status" value="1"/>
</dbReference>
<dbReference type="AlphaFoldDB" id="A0A7J6IAF5"/>
<dbReference type="SMART" id="SM00220">
    <property type="entry name" value="S_TKc"/>
    <property type="match status" value="1"/>
</dbReference>
<evidence type="ECO:0000256" key="8">
    <source>
        <dbReference type="ARBA" id="ARBA00022777"/>
    </source>
</evidence>
<dbReference type="InterPro" id="IPR021820">
    <property type="entry name" value="S-locus_recpt_kinase_C"/>
</dbReference>
<comment type="subcellular location">
    <subcellularLocation>
        <location evidence="1">Cell membrane</location>
        <topology evidence="1">Single-pass type I membrane protein</topology>
    </subcellularLocation>
</comment>
<dbReference type="Pfam" id="PF11883">
    <property type="entry name" value="DUF3403"/>
    <property type="match status" value="1"/>
</dbReference>
<dbReference type="PROSITE" id="PS50927">
    <property type="entry name" value="BULB_LECTIN"/>
    <property type="match status" value="1"/>
</dbReference>
<feature type="domain" description="Apple" evidence="21">
    <location>
        <begin position="344"/>
        <end position="425"/>
    </location>
</feature>
<keyword evidence="23" id="KW-1185">Reference proteome</keyword>
<keyword evidence="3 16" id="KW-0723">Serine/threonine-protein kinase</keyword>
<evidence type="ECO:0000259" key="19">
    <source>
        <dbReference type="PROSITE" id="PS50011"/>
    </source>
</evidence>
<feature type="domain" description="Protein kinase" evidence="19">
    <location>
        <begin position="522"/>
        <end position="806"/>
    </location>
</feature>
<dbReference type="CDD" id="cd00054">
    <property type="entry name" value="EGF_CA"/>
    <property type="match status" value="1"/>
</dbReference>
<dbReference type="InterPro" id="IPR024171">
    <property type="entry name" value="SRK-like_kinase"/>
</dbReference>
<dbReference type="FunFam" id="2.90.10.10:FF:000029">
    <property type="entry name" value="G-type lectin S-receptor-like serine/threonine-protein kinase"/>
    <property type="match status" value="1"/>
</dbReference>
<keyword evidence="8 16" id="KW-0418">Kinase</keyword>
<dbReference type="CDD" id="cd01098">
    <property type="entry name" value="PAN_AP_plant"/>
    <property type="match status" value="1"/>
</dbReference>
<evidence type="ECO:0000256" key="15">
    <source>
        <dbReference type="ARBA" id="ARBA00048679"/>
    </source>
</evidence>
<keyword evidence="5 17" id="KW-0812">Transmembrane</keyword>
<evidence type="ECO:0000256" key="5">
    <source>
        <dbReference type="ARBA" id="ARBA00022692"/>
    </source>
</evidence>
<dbReference type="FunFam" id="1.10.510.10:FF:000060">
    <property type="entry name" value="G-type lectin S-receptor-like serine/threonine-protein kinase"/>
    <property type="match status" value="1"/>
</dbReference>
<dbReference type="SUPFAM" id="SSF56112">
    <property type="entry name" value="Protein kinase-like (PK-like)"/>
    <property type="match status" value="1"/>
</dbReference>
<dbReference type="SMART" id="SM00108">
    <property type="entry name" value="B_lectin"/>
    <property type="match status" value="1"/>
</dbReference>
<dbReference type="PROSITE" id="PS50948">
    <property type="entry name" value="PAN"/>
    <property type="match status" value="1"/>
</dbReference>
<dbReference type="CDD" id="cd00028">
    <property type="entry name" value="B_lectin"/>
    <property type="match status" value="1"/>
</dbReference>
<dbReference type="SMART" id="SM00473">
    <property type="entry name" value="PAN_AP"/>
    <property type="match status" value="1"/>
</dbReference>
<evidence type="ECO:0000256" key="9">
    <source>
        <dbReference type="ARBA" id="ARBA00022840"/>
    </source>
</evidence>
<evidence type="ECO:0000256" key="2">
    <source>
        <dbReference type="ARBA" id="ARBA00022475"/>
    </source>
</evidence>
<proteinExistence type="inferred from homology"/>
<evidence type="ECO:0000256" key="6">
    <source>
        <dbReference type="ARBA" id="ARBA00022729"/>
    </source>
</evidence>
<dbReference type="GO" id="GO:0048544">
    <property type="term" value="P:recognition of pollen"/>
    <property type="evidence" value="ECO:0007669"/>
    <property type="project" value="InterPro"/>
</dbReference>